<organism evidence="1 2">
    <name type="scientific">Suillus subaureus</name>
    <dbReference type="NCBI Taxonomy" id="48587"/>
    <lineage>
        <taxon>Eukaryota</taxon>
        <taxon>Fungi</taxon>
        <taxon>Dikarya</taxon>
        <taxon>Basidiomycota</taxon>
        <taxon>Agaricomycotina</taxon>
        <taxon>Agaricomycetes</taxon>
        <taxon>Agaricomycetidae</taxon>
        <taxon>Boletales</taxon>
        <taxon>Suillineae</taxon>
        <taxon>Suillaceae</taxon>
        <taxon>Suillus</taxon>
    </lineage>
</organism>
<dbReference type="GeneID" id="64627156"/>
<keyword evidence="2" id="KW-1185">Reference proteome</keyword>
<sequence>MVVIPQNGPLIFSNLICLRLGSRGGGSLDRGVLCHDWWGALAKRRKTPALTPTPSGKFSYLVAKTNGSRLTSVDFVVNGLSCIKIPQTFFKKLGAEDEQLISFTLFSWDKRHNHDKLSLSMTLDVALDQLIKSGTILFTANILGQPSVFLGAANRLIIVVSQQYRAAPVLPP</sequence>
<dbReference type="RefSeq" id="XP_041190691.1">
    <property type="nucleotide sequence ID" value="XM_041333139.1"/>
</dbReference>
<dbReference type="Proteomes" id="UP000807769">
    <property type="component" value="Unassembled WGS sequence"/>
</dbReference>
<comment type="caution">
    <text evidence="1">The sequence shown here is derived from an EMBL/GenBank/DDBJ whole genome shotgun (WGS) entry which is preliminary data.</text>
</comment>
<dbReference type="AlphaFoldDB" id="A0A9P7JBD5"/>
<gene>
    <name evidence="1" type="ORF">BJ212DRAFT_1301522</name>
</gene>
<name>A0A9P7JBD5_9AGAM</name>
<evidence type="ECO:0000313" key="1">
    <source>
        <dbReference type="EMBL" id="KAG1812546.1"/>
    </source>
</evidence>
<dbReference type="EMBL" id="JABBWG010000026">
    <property type="protein sequence ID" value="KAG1812546.1"/>
    <property type="molecule type" value="Genomic_DNA"/>
</dbReference>
<accession>A0A9P7JBD5</accession>
<proteinExistence type="predicted"/>
<protein>
    <submittedName>
        <fullName evidence="1">Uncharacterized protein</fullName>
    </submittedName>
</protein>
<reference evidence="1" key="1">
    <citation type="journal article" date="2020" name="New Phytol.">
        <title>Comparative genomics reveals dynamic genome evolution in host specialist ectomycorrhizal fungi.</title>
        <authorList>
            <person name="Lofgren L.A."/>
            <person name="Nguyen N.H."/>
            <person name="Vilgalys R."/>
            <person name="Ruytinx J."/>
            <person name="Liao H.L."/>
            <person name="Branco S."/>
            <person name="Kuo A."/>
            <person name="LaButti K."/>
            <person name="Lipzen A."/>
            <person name="Andreopoulos W."/>
            <person name="Pangilinan J."/>
            <person name="Riley R."/>
            <person name="Hundley H."/>
            <person name="Na H."/>
            <person name="Barry K."/>
            <person name="Grigoriev I.V."/>
            <person name="Stajich J.E."/>
            <person name="Kennedy P.G."/>
        </authorList>
    </citation>
    <scope>NUCLEOTIDE SEQUENCE</scope>
    <source>
        <strain evidence="1">MN1</strain>
    </source>
</reference>
<evidence type="ECO:0000313" key="2">
    <source>
        <dbReference type="Proteomes" id="UP000807769"/>
    </source>
</evidence>